<feature type="compositionally biased region" description="Polar residues" evidence="6">
    <location>
        <begin position="52"/>
        <end position="70"/>
    </location>
</feature>
<dbReference type="GO" id="GO:0000981">
    <property type="term" value="F:DNA-binding transcription factor activity, RNA polymerase II-specific"/>
    <property type="evidence" value="ECO:0007669"/>
    <property type="project" value="TreeGrafter"/>
</dbReference>
<evidence type="ECO:0000256" key="5">
    <source>
        <dbReference type="ARBA" id="ARBA00023242"/>
    </source>
</evidence>
<evidence type="ECO:0000256" key="3">
    <source>
        <dbReference type="ARBA" id="ARBA00023125"/>
    </source>
</evidence>
<accession>A0A397HKM8</accession>
<comment type="subcellular location">
    <subcellularLocation>
        <location evidence="1">Nucleus</location>
    </subcellularLocation>
</comment>
<sequence>MPPTPGNSFTNTIDPVVLIRQQQQQQQHPFLNLSQVKRENEMHNNDIDFCPTSPTNTTPTFGSPPGSNFDNPEEYGRSFKQSVLLDRTSFGGSPVDAPSYTTNLDSASDYYVDEFNPSTAVPMDVKPSRNNNHSTKIYRPTQDTFSGGNHHISMSLPAHLTTNTEWAYGTSLEPSSFQPGSLQFPTEPMMPTGLMDSDDPDTAQKQQMLFEKRRRRRESHNAVERRRRDNINEKIQELSTLLPELYIDSTNKPNKGVILRKSVEYIRLLKQTLEDERNKSSALEARLKSTDSVSGGGGSAASPFNGLNCSP</sequence>
<dbReference type="GO" id="GO:0000978">
    <property type="term" value="F:RNA polymerase II cis-regulatory region sequence-specific DNA binding"/>
    <property type="evidence" value="ECO:0007669"/>
    <property type="project" value="TreeGrafter"/>
</dbReference>
<evidence type="ECO:0000256" key="6">
    <source>
        <dbReference type="SAM" id="MobiDB-lite"/>
    </source>
</evidence>
<evidence type="ECO:0000256" key="2">
    <source>
        <dbReference type="ARBA" id="ARBA00023015"/>
    </source>
</evidence>
<dbReference type="Pfam" id="PF00010">
    <property type="entry name" value="HLH"/>
    <property type="match status" value="1"/>
</dbReference>
<keyword evidence="4" id="KW-0804">Transcription</keyword>
<dbReference type="GO" id="GO:0046983">
    <property type="term" value="F:protein dimerization activity"/>
    <property type="evidence" value="ECO:0007669"/>
    <property type="project" value="InterPro"/>
</dbReference>
<keyword evidence="2" id="KW-0805">Transcription regulation</keyword>
<evidence type="ECO:0000313" key="8">
    <source>
        <dbReference type="EMBL" id="RHZ63527.1"/>
    </source>
</evidence>
<evidence type="ECO:0000256" key="1">
    <source>
        <dbReference type="ARBA" id="ARBA00004123"/>
    </source>
</evidence>
<comment type="caution">
    <text evidence="8">The sequence shown here is derived from an EMBL/GenBank/DDBJ whole genome shotgun (WGS) entry which is preliminary data.</text>
</comment>
<dbReference type="OrthoDB" id="690068at2759"/>
<evidence type="ECO:0000313" key="9">
    <source>
        <dbReference type="Proteomes" id="UP000266861"/>
    </source>
</evidence>
<dbReference type="SMART" id="SM00353">
    <property type="entry name" value="HLH"/>
    <property type="match status" value="1"/>
</dbReference>
<keyword evidence="3" id="KW-0238">DNA-binding</keyword>
<reference evidence="8 9" key="1">
    <citation type="submission" date="2018-08" db="EMBL/GenBank/DDBJ databases">
        <title>Genome and evolution of the arbuscular mycorrhizal fungus Diversispora epigaea (formerly Glomus versiforme) and its bacterial endosymbionts.</title>
        <authorList>
            <person name="Sun X."/>
            <person name="Fei Z."/>
            <person name="Harrison M."/>
        </authorList>
    </citation>
    <scope>NUCLEOTIDE SEQUENCE [LARGE SCALE GENOMIC DNA]</scope>
    <source>
        <strain evidence="8 9">IT104</strain>
    </source>
</reference>
<feature type="domain" description="BHLH" evidence="7">
    <location>
        <begin position="215"/>
        <end position="269"/>
    </location>
</feature>
<evidence type="ECO:0000256" key="4">
    <source>
        <dbReference type="ARBA" id="ARBA00023163"/>
    </source>
</evidence>
<dbReference type="EMBL" id="PQFF01000301">
    <property type="protein sequence ID" value="RHZ63527.1"/>
    <property type="molecule type" value="Genomic_DNA"/>
</dbReference>
<proteinExistence type="predicted"/>
<dbReference type="SUPFAM" id="SSF47459">
    <property type="entry name" value="HLH, helix-loop-helix DNA-binding domain"/>
    <property type="match status" value="1"/>
</dbReference>
<gene>
    <name evidence="8" type="ORF">Glove_329g58</name>
</gene>
<organism evidence="8 9">
    <name type="scientific">Diversispora epigaea</name>
    <dbReference type="NCBI Taxonomy" id="1348612"/>
    <lineage>
        <taxon>Eukaryota</taxon>
        <taxon>Fungi</taxon>
        <taxon>Fungi incertae sedis</taxon>
        <taxon>Mucoromycota</taxon>
        <taxon>Glomeromycotina</taxon>
        <taxon>Glomeromycetes</taxon>
        <taxon>Diversisporales</taxon>
        <taxon>Diversisporaceae</taxon>
        <taxon>Diversispora</taxon>
    </lineage>
</organism>
<feature type="region of interest" description="Disordered" evidence="6">
    <location>
        <begin position="44"/>
        <end position="75"/>
    </location>
</feature>
<dbReference type="CDD" id="cd11387">
    <property type="entry name" value="bHLHzip_USF_MITF"/>
    <property type="match status" value="1"/>
</dbReference>
<keyword evidence="5" id="KW-0539">Nucleus</keyword>
<feature type="compositionally biased region" description="Basic and acidic residues" evidence="6">
    <location>
        <begin position="276"/>
        <end position="289"/>
    </location>
</feature>
<dbReference type="GO" id="GO:0005634">
    <property type="term" value="C:nucleus"/>
    <property type="evidence" value="ECO:0007669"/>
    <property type="project" value="UniProtKB-SubCell"/>
</dbReference>
<dbReference type="InterPro" id="IPR011598">
    <property type="entry name" value="bHLH_dom"/>
</dbReference>
<protein>
    <recommendedName>
        <fullName evidence="7">BHLH domain-containing protein</fullName>
    </recommendedName>
</protein>
<keyword evidence="9" id="KW-1185">Reference proteome</keyword>
<dbReference type="Proteomes" id="UP000266861">
    <property type="component" value="Unassembled WGS sequence"/>
</dbReference>
<dbReference type="InterPro" id="IPR036638">
    <property type="entry name" value="HLH_DNA-bd_sf"/>
</dbReference>
<dbReference type="PROSITE" id="PS50888">
    <property type="entry name" value="BHLH"/>
    <property type="match status" value="1"/>
</dbReference>
<evidence type="ECO:0000259" key="7">
    <source>
        <dbReference type="PROSITE" id="PS50888"/>
    </source>
</evidence>
<name>A0A397HKM8_9GLOM</name>
<dbReference type="PANTHER" id="PTHR45776">
    <property type="entry name" value="MIP04163P"/>
    <property type="match status" value="1"/>
</dbReference>
<dbReference type="STRING" id="1348612.A0A397HKM8"/>
<dbReference type="PANTHER" id="PTHR45776:SF2">
    <property type="entry name" value="MIP04163P"/>
    <property type="match status" value="1"/>
</dbReference>
<dbReference type="Gene3D" id="4.10.280.10">
    <property type="entry name" value="Helix-loop-helix DNA-binding domain"/>
    <property type="match status" value="1"/>
</dbReference>
<dbReference type="AlphaFoldDB" id="A0A397HKM8"/>
<feature type="region of interest" description="Disordered" evidence="6">
    <location>
        <begin position="276"/>
        <end position="311"/>
    </location>
</feature>